<dbReference type="Pfam" id="PF04628">
    <property type="entry name" value="Sedlin_N"/>
    <property type="match status" value="1"/>
</dbReference>
<evidence type="ECO:0008006" key="2">
    <source>
        <dbReference type="Google" id="ProtNLM"/>
    </source>
</evidence>
<accession>A0A7S2ZF77</accession>
<reference evidence="1" key="1">
    <citation type="submission" date="2021-01" db="EMBL/GenBank/DDBJ databases">
        <authorList>
            <person name="Corre E."/>
            <person name="Pelletier E."/>
            <person name="Niang G."/>
            <person name="Scheremetjew M."/>
            <person name="Finn R."/>
            <person name="Kale V."/>
            <person name="Holt S."/>
            <person name="Cochrane G."/>
            <person name="Meng A."/>
            <person name="Brown T."/>
            <person name="Cohen L."/>
        </authorList>
    </citation>
    <scope>NUCLEOTIDE SEQUENCE</scope>
    <source>
        <strain evidence="1">CCMP 769</strain>
    </source>
</reference>
<proteinExistence type="predicted"/>
<gene>
    <name evidence="1" type="ORF">RMAR00112_LOCUS6149</name>
</gene>
<dbReference type="SUPFAM" id="SSF64356">
    <property type="entry name" value="SNARE-like"/>
    <property type="match status" value="1"/>
</dbReference>
<dbReference type="EMBL" id="HBHW01008171">
    <property type="protein sequence ID" value="CAE0038191.1"/>
    <property type="molecule type" value="Transcribed_RNA"/>
</dbReference>
<dbReference type="AlphaFoldDB" id="A0A7S2ZF77"/>
<dbReference type="InterPro" id="IPR011012">
    <property type="entry name" value="Longin-like_dom_sf"/>
</dbReference>
<dbReference type="PANTHER" id="PTHR12403">
    <property type="entry name" value="TRAFFICKING PROTEIN PARTICLE COMPLEX SUBUNIT 2"/>
    <property type="match status" value="1"/>
</dbReference>
<dbReference type="GO" id="GO:0006888">
    <property type="term" value="P:endoplasmic reticulum to Golgi vesicle-mediated transport"/>
    <property type="evidence" value="ECO:0007669"/>
    <property type="project" value="InterPro"/>
</dbReference>
<protein>
    <recommendedName>
        <fullName evidence="2">Trafficking protein particle complex subunit</fullName>
    </recommendedName>
</protein>
<dbReference type="Gene3D" id="3.30.450.70">
    <property type="match status" value="1"/>
</dbReference>
<organism evidence="1">
    <name type="scientific">Rhodosorus marinus</name>
    <dbReference type="NCBI Taxonomy" id="101924"/>
    <lineage>
        <taxon>Eukaryota</taxon>
        <taxon>Rhodophyta</taxon>
        <taxon>Stylonematophyceae</taxon>
        <taxon>Stylonematales</taxon>
        <taxon>Stylonemataceae</taxon>
        <taxon>Rhodosorus</taxon>
    </lineage>
</organism>
<dbReference type="CDD" id="cd14825">
    <property type="entry name" value="TRAPPC2_sedlin"/>
    <property type="match status" value="1"/>
</dbReference>
<name>A0A7S2ZF77_9RHOD</name>
<sequence length="132" mass="15335">MTVLMIISPKNRPVFEAVIPANSLSERQLILSQLAIFAALDMVDEAMWSSKDLYLKVVDRFNDQSVSAFVTPGNHRFMLLHDSRQDDGLKTFFNKLYEFFIKIALNPFYDDEEPVRSKAFSDRVRHLAQEYL</sequence>
<dbReference type="InterPro" id="IPR006722">
    <property type="entry name" value="Sedlin"/>
</dbReference>
<evidence type="ECO:0000313" key="1">
    <source>
        <dbReference type="EMBL" id="CAE0038191.1"/>
    </source>
</evidence>
<dbReference type="GO" id="GO:0005737">
    <property type="term" value="C:cytoplasm"/>
    <property type="evidence" value="ECO:0007669"/>
    <property type="project" value="GOC"/>
</dbReference>